<reference evidence="3 4" key="1">
    <citation type="journal article" date="2019" name="ISME J.">
        <title>Genome analyses of uncultured TG2/ZB3 bacteria in 'Margulisbacteria' specifically attached to ectosymbiotic spirochetes of protists in the termite gut.</title>
        <authorList>
            <person name="Utami Y.D."/>
            <person name="Kuwahara H."/>
            <person name="Igai K."/>
            <person name="Murakami T."/>
            <person name="Sugaya K."/>
            <person name="Morikawa T."/>
            <person name="Nagura Y."/>
            <person name="Yuki M."/>
            <person name="Deevong P."/>
            <person name="Inoue T."/>
            <person name="Kihara K."/>
            <person name="Lo N."/>
            <person name="Yamada A."/>
            <person name="Ohkuma M."/>
            <person name="Hongoh Y."/>
        </authorList>
    </citation>
    <scope>NUCLEOTIDE SEQUENCE [LARGE SCALE GENOMIC DNA]</scope>
    <source>
        <strain evidence="3">NkOx7-01</strain>
    </source>
</reference>
<gene>
    <name evidence="3" type="ORF">NO1_1178</name>
</gene>
<dbReference type="Pfam" id="PF04982">
    <property type="entry name" value="TM_HPP"/>
    <property type="match status" value="1"/>
</dbReference>
<keyword evidence="1" id="KW-0472">Membrane</keyword>
<evidence type="ECO:0000313" key="3">
    <source>
        <dbReference type="EMBL" id="GBR73912.1"/>
    </source>
</evidence>
<evidence type="ECO:0000256" key="1">
    <source>
        <dbReference type="SAM" id="Phobius"/>
    </source>
</evidence>
<feature type="transmembrane region" description="Helical" evidence="1">
    <location>
        <begin position="71"/>
        <end position="91"/>
    </location>
</feature>
<evidence type="ECO:0000259" key="2">
    <source>
        <dbReference type="Pfam" id="PF04982"/>
    </source>
</evidence>
<feature type="transmembrane region" description="Helical" evidence="1">
    <location>
        <begin position="111"/>
        <end position="128"/>
    </location>
</feature>
<keyword evidence="4" id="KW-1185">Reference proteome</keyword>
<feature type="domain" description="HPP transmembrane region" evidence="2">
    <location>
        <begin position="19"/>
        <end position="120"/>
    </location>
</feature>
<dbReference type="AlphaFoldDB" id="A0A388TAY2"/>
<keyword evidence="1" id="KW-0812">Transmembrane</keyword>
<dbReference type="Proteomes" id="UP000269352">
    <property type="component" value="Unassembled WGS sequence"/>
</dbReference>
<evidence type="ECO:0000313" key="4">
    <source>
        <dbReference type="Proteomes" id="UP000269352"/>
    </source>
</evidence>
<name>A0A388TAY2_TERA1</name>
<protein>
    <recommendedName>
        <fullName evidence="2">HPP transmembrane region domain-containing protein</fullName>
    </recommendedName>
</protein>
<sequence length="140" mass="14991">MGAAALVSLLFFQGRLLFSGLVNLSLGSSVFTAAVFPHQPQSAPRNLLGGYFCGVLVGLLFAALKHFCPEVPVSFWITGVVFLAIFLILIVHSRHAPGTSLALGVFFSPRPLAVSALAIINISIVCLVKELTKRWLKDLA</sequence>
<keyword evidence="1" id="KW-1133">Transmembrane helix</keyword>
<comment type="caution">
    <text evidence="3">The sequence shown here is derived from an EMBL/GenBank/DDBJ whole genome shotgun (WGS) entry which is preliminary data.</text>
</comment>
<organism evidence="3 4">
    <name type="scientific">Termititenax aidoneus</name>
    <dbReference type="NCBI Taxonomy" id="2218524"/>
    <lineage>
        <taxon>Bacteria</taxon>
        <taxon>Bacillati</taxon>
        <taxon>Candidatus Margulisiibacteriota</taxon>
        <taxon>Candidatus Termititenacia</taxon>
        <taxon>Candidatus Termititenacales</taxon>
        <taxon>Candidatus Termititenacaceae</taxon>
        <taxon>Candidatus Termititenax</taxon>
    </lineage>
</organism>
<accession>A0A388TAY2</accession>
<feature type="transmembrane region" description="Helical" evidence="1">
    <location>
        <begin position="48"/>
        <end position="64"/>
    </location>
</feature>
<dbReference type="InterPro" id="IPR058581">
    <property type="entry name" value="TM_HPP"/>
</dbReference>
<dbReference type="EMBL" id="BGZN01000024">
    <property type="protein sequence ID" value="GBR73912.1"/>
    <property type="molecule type" value="Genomic_DNA"/>
</dbReference>
<proteinExistence type="predicted"/>